<dbReference type="STRING" id="1043003.A0A074VJF4"/>
<dbReference type="EMBL" id="KL584872">
    <property type="protein sequence ID" value="KEQ57742.1"/>
    <property type="molecule type" value="Genomic_DNA"/>
</dbReference>
<accession>A0A074VJF4</accession>
<evidence type="ECO:0000313" key="2">
    <source>
        <dbReference type="Proteomes" id="UP000030672"/>
    </source>
</evidence>
<dbReference type="GeneID" id="63918864"/>
<keyword evidence="2" id="KW-1185">Reference proteome</keyword>
<dbReference type="HOGENOM" id="CLU_1744850_0_0_1"/>
<dbReference type="AlphaFoldDB" id="A0A074VJF4"/>
<gene>
    <name evidence="1" type="ORF">M437DRAFT_70548</name>
</gene>
<name>A0A074VJF4_AURM1</name>
<sequence length="150" mass="16826">VGDAGRRYAFTEQTLQIPFEMSIGGQSSNVITVGTNGYLKIGNSATLVAFADQGQGLYIYNGGNGVFYRITGPEGSRAIVFSWYVGTYRYGHQQNHFTITYFEDRPGQVQYKYYDVVQDPGPSAHAEVVISKSFHHKLCQTSNLLVRRRR</sequence>
<feature type="non-terminal residue" evidence="1">
    <location>
        <position position="1"/>
    </location>
</feature>
<dbReference type="Proteomes" id="UP000030672">
    <property type="component" value="Unassembled WGS sequence"/>
</dbReference>
<proteinExistence type="predicted"/>
<protein>
    <submittedName>
        <fullName evidence="1">Uncharacterized protein</fullName>
    </submittedName>
</protein>
<organism evidence="1 2">
    <name type="scientific">Aureobasidium melanogenum (strain CBS 110374)</name>
    <name type="common">Aureobasidium pullulans var. melanogenum</name>
    <dbReference type="NCBI Taxonomy" id="1043003"/>
    <lineage>
        <taxon>Eukaryota</taxon>
        <taxon>Fungi</taxon>
        <taxon>Dikarya</taxon>
        <taxon>Ascomycota</taxon>
        <taxon>Pezizomycotina</taxon>
        <taxon>Dothideomycetes</taxon>
        <taxon>Dothideomycetidae</taxon>
        <taxon>Dothideales</taxon>
        <taxon>Saccotheciaceae</taxon>
        <taxon>Aureobasidium</taxon>
    </lineage>
</organism>
<reference evidence="1 2" key="1">
    <citation type="journal article" date="2014" name="BMC Genomics">
        <title>Genome sequencing of four Aureobasidium pullulans varieties: biotechnological potential, stress tolerance, and description of new species.</title>
        <authorList>
            <person name="Gostin Ar C."/>
            <person name="Ohm R.A."/>
            <person name="Kogej T."/>
            <person name="Sonjak S."/>
            <person name="Turk M."/>
            <person name="Zajc J."/>
            <person name="Zalar P."/>
            <person name="Grube M."/>
            <person name="Sun H."/>
            <person name="Han J."/>
            <person name="Sharma A."/>
            <person name="Chiniquy J."/>
            <person name="Ngan C.Y."/>
            <person name="Lipzen A."/>
            <person name="Barry K."/>
            <person name="Grigoriev I.V."/>
            <person name="Gunde-Cimerman N."/>
        </authorList>
    </citation>
    <scope>NUCLEOTIDE SEQUENCE [LARGE SCALE GENOMIC DNA]</scope>
    <source>
        <strain evidence="1 2">CBS 110374</strain>
    </source>
</reference>
<evidence type="ECO:0000313" key="1">
    <source>
        <dbReference type="EMBL" id="KEQ57742.1"/>
    </source>
</evidence>
<dbReference type="RefSeq" id="XP_040874766.1">
    <property type="nucleotide sequence ID" value="XM_041025491.1"/>
</dbReference>